<evidence type="ECO:0000256" key="6">
    <source>
        <dbReference type="ARBA" id="ARBA00022769"/>
    </source>
</evidence>
<dbReference type="InterPro" id="IPR017871">
    <property type="entry name" value="ABC_transporter-like_CS"/>
</dbReference>
<dbReference type="InterPro" id="IPR027417">
    <property type="entry name" value="P-loop_NTPase"/>
</dbReference>
<dbReference type="Pfam" id="PF17760">
    <property type="entry name" value="UvrA_inter"/>
    <property type="match status" value="1"/>
</dbReference>
<proteinExistence type="inferred from homology"/>
<comment type="similarity">
    <text evidence="11">Belongs to the ABC transporter superfamily. UvrA family.</text>
</comment>
<dbReference type="RefSeq" id="WP_013563916.1">
    <property type="nucleotide sequence ID" value="NC_014962.1"/>
</dbReference>
<evidence type="ECO:0000256" key="12">
    <source>
        <dbReference type="ARBA" id="ARBA00039316"/>
    </source>
</evidence>
<evidence type="ECO:0000256" key="1">
    <source>
        <dbReference type="ARBA" id="ARBA00004496"/>
    </source>
</evidence>
<evidence type="ECO:0000256" key="8">
    <source>
        <dbReference type="ARBA" id="ARBA00022881"/>
    </source>
</evidence>
<accession>E8R440</accession>
<evidence type="ECO:0000259" key="15">
    <source>
        <dbReference type="Pfam" id="PF17760"/>
    </source>
</evidence>
<evidence type="ECO:0000256" key="14">
    <source>
        <dbReference type="SAM" id="MobiDB-lite"/>
    </source>
</evidence>
<dbReference type="GO" id="GO:0004518">
    <property type="term" value="F:nuclease activity"/>
    <property type="evidence" value="ECO:0007669"/>
    <property type="project" value="UniProtKB-KW"/>
</dbReference>
<keyword evidence="5" id="KW-0227">DNA damage</keyword>
<dbReference type="PROSITE" id="PS00211">
    <property type="entry name" value="ABC_TRANSPORTER_1"/>
    <property type="match status" value="2"/>
</dbReference>
<gene>
    <name evidence="16" type="ordered locus">Isop_1038</name>
</gene>
<comment type="subcellular location">
    <subcellularLocation>
        <location evidence="1">Cytoplasm</location>
    </subcellularLocation>
</comment>
<evidence type="ECO:0000313" key="17">
    <source>
        <dbReference type="Proteomes" id="UP000008631"/>
    </source>
</evidence>
<dbReference type="Gene3D" id="3.30.190.20">
    <property type="match status" value="1"/>
</dbReference>
<reference evidence="16 17" key="2">
    <citation type="journal article" date="2011" name="Stand. Genomic Sci.">
        <title>Complete genome sequence of Isosphaera pallida type strain (IS1B).</title>
        <authorList>
            <consortium name="US DOE Joint Genome Institute (JGI-PGF)"/>
            <person name="Goker M."/>
            <person name="Cleland D."/>
            <person name="Saunders E."/>
            <person name="Lapidus A."/>
            <person name="Nolan M."/>
            <person name="Lucas S."/>
            <person name="Hammon N."/>
            <person name="Deshpande S."/>
            <person name="Cheng J.F."/>
            <person name="Tapia R."/>
            <person name="Han C."/>
            <person name="Goodwin L."/>
            <person name="Pitluck S."/>
            <person name="Liolios K."/>
            <person name="Pagani I."/>
            <person name="Ivanova N."/>
            <person name="Mavromatis K."/>
            <person name="Pati A."/>
            <person name="Chen A."/>
            <person name="Palaniappan K."/>
            <person name="Land M."/>
            <person name="Hauser L."/>
            <person name="Chang Y.J."/>
            <person name="Jeffries C.D."/>
            <person name="Detter J.C."/>
            <person name="Beck B."/>
            <person name="Woyke T."/>
            <person name="Bristow J."/>
            <person name="Eisen J.A."/>
            <person name="Markowitz V."/>
            <person name="Hugenholtz P."/>
            <person name="Kyrpides N.C."/>
            <person name="Klenk H.P."/>
        </authorList>
    </citation>
    <scope>NUCLEOTIDE SEQUENCE [LARGE SCALE GENOMIC DNA]</scope>
    <source>
        <strain evidence="17">ATCC 43644 / DSM 9630 / IS1B</strain>
    </source>
</reference>
<dbReference type="InParanoid" id="E8R440"/>
<dbReference type="GO" id="GO:0006281">
    <property type="term" value="P:DNA repair"/>
    <property type="evidence" value="ECO:0007669"/>
    <property type="project" value="UniProtKB-KW"/>
</dbReference>
<dbReference type="AlphaFoldDB" id="E8R440"/>
<dbReference type="GO" id="GO:0016887">
    <property type="term" value="F:ATP hydrolysis activity"/>
    <property type="evidence" value="ECO:0007669"/>
    <property type="project" value="InterPro"/>
</dbReference>
<feature type="domain" description="UvrA interaction" evidence="15">
    <location>
        <begin position="142"/>
        <end position="250"/>
    </location>
</feature>
<dbReference type="GO" id="GO:0003677">
    <property type="term" value="F:DNA binding"/>
    <property type="evidence" value="ECO:0007669"/>
    <property type="project" value="UniProtKB-KW"/>
</dbReference>
<organism evidence="16 17">
    <name type="scientific">Isosphaera pallida (strain ATCC 43644 / DSM 9630 / IS1B)</name>
    <dbReference type="NCBI Taxonomy" id="575540"/>
    <lineage>
        <taxon>Bacteria</taxon>
        <taxon>Pseudomonadati</taxon>
        <taxon>Planctomycetota</taxon>
        <taxon>Planctomycetia</taxon>
        <taxon>Isosphaerales</taxon>
        <taxon>Isosphaeraceae</taxon>
        <taxon>Isosphaera</taxon>
    </lineage>
</organism>
<keyword evidence="2" id="KW-0963">Cytoplasm</keyword>
<dbReference type="Proteomes" id="UP000008631">
    <property type="component" value="Chromosome"/>
</dbReference>
<keyword evidence="4" id="KW-0547">Nucleotide-binding</keyword>
<evidence type="ECO:0000256" key="7">
    <source>
        <dbReference type="ARBA" id="ARBA00022840"/>
    </source>
</evidence>
<feature type="region of interest" description="Disordered" evidence="14">
    <location>
        <begin position="309"/>
        <end position="335"/>
    </location>
</feature>
<evidence type="ECO:0000256" key="10">
    <source>
        <dbReference type="ARBA" id="ARBA00023204"/>
    </source>
</evidence>
<evidence type="ECO:0000256" key="13">
    <source>
        <dbReference type="ARBA" id="ARBA00042156"/>
    </source>
</evidence>
<evidence type="ECO:0000256" key="5">
    <source>
        <dbReference type="ARBA" id="ARBA00022763"/>
    </source>
</evidence>
<dbReference type="SUPFAM" id="SSF52540">
    <property type="entry name" value="P-loop containing nucleoside triphosphate hydrolases"/>
    <property type="match status" value="2"/>
</dbReference>
<dbReference type="eggNOG" id="COG0178">
    <property type="taxonomic scope" value="Bacteria"/>
</dbReference>
<dbReference type="Gene3D" id="3.40.50.300">
    <property type="entry name" value="P-loop containing nucleotide triphosphate hydrolases"/>
    <property type="match status" value="3"/>
</dbReference>
<dbReference type="PANTHER" id="PTHR43152">
    <property type="entry name" value="UVRABC SYSTEM PROTEIN A"/>
    <property type="match status" value="1"/>
</dbReference>
<sequence>MSCHSLPDPPAFIEVRGARTHNLQSLDVSIPRDRLVVITGVSGSGKSSLAFDTIHAEGRRRFVETLGASARRVVERLPEPAVDAIDGLPPTVAVDQTRGSAHAGARSTVGTLTDLWDHLRVLYARLGTPHCPRCGREVRATTPERIVRAVLGQGEGRKVIVLAPLRPDPSGSWTSALETIRRAGLPRLRLNGELRETSDFDDSGWPGDPPPQRLEAVVDRLVIREGILARVAEGVDLALKLTGGVVALLTQNDEGEWVESIYPTRPRCPACDLDLGAIDPRTFSFNHPQGACPACQGLGHHPLPLANAVPLGETGRGRPAQTTSGKSDLPGDADDPDLVHAPPCPDCHGARLQPVARAVRFQGWTLPELARLTIDQAAEVVAGWRFAETEAEGRAARRLAQAVAARLAYLQRVGLGYLSIDRPITTLSGGELQRVRLASVAASGFVGVCCVLDEPTSGLHPADASRLLEVVRDLRDQGNTVLVVEHDPIFLRGADWIIDLGPGAGPEGGRLVAQGSPRGLTPVGPHLLESATMSLLRDASKTTMRPASTRLKRSPRAITVRHARARNLKGVEAQFPLGCLTAVTGVSGSGKSTLVFEVLARAAKRHLQTVSGSRPHLVQDNAEPPIEAEVSGLGALSALKVVDQRPLGRNARSTPATHLGIFDALREVFAETKTAKLRGFKPNRFSFNHPSGRCPECRGLGGRKVATAWLPEFEEVCPACRGTRFNPATLEVRFKGMTIADVLALRVVEARECFAEFPSITPGLDALIALGLGYLTLGQPAPTLSGGEARRIRLAAELAGPRPGSSEPLASSAIGESSGNRRLYLLDEPTSGLHAADVDRLARALEQLADQGHAVVVVEHRPELIARADWIIDLGPGGGPQGGRVVVAGPPGLVRSHQESQTGRYLNILIPEDET</sequence>
<dbReference type="OrthoDB" id="9809851at2"/>
<evidence type="ECO:0000256" key="11">
    <source>
        <dbReference type="ARBA" id="ARBA00038000"/>
    </source>
</evidence>
<evidence type="ECO:0000256" key="9">
    <source>
        <dbReference type="ARBA" id="ARBA00023125"/>
    </source>
</evidence>
<dbReference type="STRING" id="575540.Isop_1038"/>
<keyword evidence="9" id="KW-0238">DNA-binding</keyword>
<evidence type="ECO:0000256" key="4">
    <source>
        <dbReference type="ARBA" id="ARBA00022741"/>
    </source>
</evidence>
<keyword evidence="3" id="KW-0677">Repeat</keyword>
<dbReference type="KEGG" id="ipa:Isop_1038"/>
<keyword evidence="17" id="KW-1185">Reference proteome</keyword>
<evidence type="ECO:0000256" key="2">
    <source>
        <dbReference type="ARBA" id="ARBA00022490"/>
    </source>
</evidence>
<dbReference type="Gene3D" id="1.20.1580.10">
    <property type="entry name" value="ABC transporter ATPase like domain"/>
    <property type="match status" value="1"/>
</dbReference>
<keyword evidence="10" id="KW-0234">DNA repair</keyword>
<evidence type="ECO:0000313" key="16">
    <source>
        <dbReference type="EMBL" id="ADV61627.1"/>
    </source>
</evidence>
<dbReference type="PANTHER" id="PTHR43152:SF3">
    <property type="entry name" value="UVRABC SYSTEM PROTEIN A"/>
    <property type="match status" value="1"/>
</dbReference>
<evidence type="ECO:0000256" key="3">
    <source>
        <dbReference type="ARBA" id="ARBA00022737"/>
    </source>
</evidence>
<keyword evidence="8" id="KW-0267">Excision nuclease</keyword>
<dbReference type="FunCoup" id="E8R440">
    <property type="interactions" value="260"/>
</dbReference>
<dbReference type="InterPro" id="IPR041102">
    <property type="entry name" value="UvrA_inter"/>
</dbReference>
<keyword evidence="7" id="KW-0067">ATP-binding</keyword>
<dbReference type="GO" id="GO:0005737">
    <property type="term" value="C:cytoplasm"/>
    <property type="evidence" value="ECO:0007669"/>
    <property type="project" value="UniProtKB-SubCell"/>
</dbReference>
<reference key="1">
    <citation type="submission" date="2010-11" db="EMBL/GenBank/DDBJ databases">
        <title>The complete sequence of chromosome of Isophaera pallida ATCC 43644.</title>
        <authorList>
            <consortium name="US DOE Joint Genome Institute (JGI-PGF)"/>
            <person name="Lucas S."/>
            <person name="Copeland A."/>
            <person name="Lapidus A."/>
            <person name="Bruce D."/>
            <person name="Goodwin L."/>
            <person name="Pitluck S."/>
            <person name="Kyrpides N."/>
            <person name="Mavromatis K."/>
            <person name="Pagani I."/>
            <person name="Ivanova N."/>
            <person name="Saunders E."/>
            <person name="Brettin T."/>
            <person name="Detter J.C."/>
            <person name="Han C."/>
            <person name="Tapia R."/>
            <person name="Land M."/>
            <person name="Hauser L."/>
            <person name="Markowitz V."/>
            <person name="Cheng J.-F."/>
            <person name="Hugenholtz P."/>
            <person name="Woyke T."/>
            <person name="Wu D."/>
            <person name="Eisen J.A."/>
        </authorList>
    </citation>
    <scope>NUCLEOTIDE SEQUENCE</scope>
    <source>
        <strain>ATCC 43644</strain>
    </source>
</reference>
<protein>
    <recommendedName>
        <fullName evidence="12">UvrABC system protein A</fullName>
    </recommendedName>
    <alternativeName>
        <fullName evidence="13">Excinuclease ABC subunit A</fullName>
    </alternativeName>
</protein>
<dbReference type="HOGENOM" id="CLU_001370_0_2_0"/>
<name>E8R440_ISOPI</name>
<dbReference type="EMBL" id="CP002353">
    <property type="protein sequence ID" value="ADV61627.1"/>
    <property type="molecule type" value="Genomic_DNA"/>
</dbReference>
<dbReference type="GO" id="GO:0005524">
    <property type="term" value="F:ATP binding"/>
    <property type="evidence" value="ECO:0007669"/>
    <property type="project" value="UniProtKB-KW"/>
</dbReference>
<keyword evidence="6" id="KW-0228">DNA excision</keyword>